<name>A0AAC8TGG2_9BACT</name>
<feature type="compositionally biased region" description="Basic and acidic residues" evidence="1">
    <location>
        <begin position="23"/>
        <end position="33"/>
    </location>
</feature>
<dbReference type="AlphaFoldDB" id="A0AAC8TGG2"/>
<evidence type="ECO:0000313" key="3">
    <source>
        <dbReference type="Proteomes" id="UP000035579"/>
    </source>
</evidence>
<gene>
    <name evidence="2" type="ORF">AA314_05122</name>
</gene>
<feature type="compositionally biased region" description="Basic and acidic residues" evidence="1">
    <location>
        <begin position="98"/>
        <end position="115"/>
    </location>
</feature>
<evidence type="ECO:0000256" key="1">
    <source>
        <dbReference type="SAM" id="MobiDB-lite"/>
    </source>
</evidence>
<evidence type="ECO:0000313" key="2">
    <source>
        <dbReference type="EMBL" id="AKJ03496.1"/>
    </source>
</evidence>
<sequence>MRSRGRIRDTDADPPRSRGARAPTDEVDRRDTSPRALCRILHPGPLGGVRGRWILPADADARRAPHGRGVDVELAYIRREGRRLLDGGRGLLAGTTSRGEERSPHHEEERQEGREGSALQEKLAVQGGIVQP</sequence>
<dbReference type="KEGG" id="age:AA314_05122"/>
<feature type="region of interest" description="Disordered" evidence="1">
    <location>
        <begin position="1"/>
        <end position="39"/>
    </location>
</feature>
<protein>
    <submittedName>
        <fullName evidence="2">Uncharacterized protein</fullName>
    </submittedName>
</protein>
<feature type="region of interest" description="Disordered" evidence="1">
    <location>
        <begin position="86"/>
        <end position="132"/>
    </location>
</feature>
<dbReference type="Proteomes" id="UP000035579">
    <property type="component" value="Chromosome"/>
</dbReference>
<accession>A0AAC8TGG2</accession>
<dbReference type="EMBL" id="CP011509">
    <property type="protein sequence ID" value="AKJ03496.1"/>
    <property type="molecule type" value="Genomic_DNA"/>
</dbReference>
<proteinExistence type="predicted"/>
<organism evidence="2 3">
    <name type="scientific">Archangium gephyra</name>
    <dbReference type="NCBI Taxonomy" id="48"/>
    <lineage>
        <taxon>Bacteria</taxon>
        <taxon>Pseudomonadati</taxon>
        <taxon>Myxococcota</taxon>
        <taxon>Myxococcia</taxon>
        <taxon>Myxococcales</taxon>
        <taxon>Cystobacterineae</taxon>
        <taxon>Archangiaceae</taxon>
        <taxon>Archangium</taxon>
    </lineage>
</organism>
<reference evidence="2 3" key="1">
    <citation type="submission" date="2015-05" db="EMBL/GenBank/DDBJ databases">
        <title>Genome assembly of Archangium gephyra DSM 2261.</title>
        <authorList>
            <person name="Sharma G."/>
            <person name="Subramanian S."/>
        </authorList>
    </citation>
    <scope>NUCLEOTIDE SEQUENCE [LARGE SCALE GENOMIC DNA]</scope>
    <source>
        <strain evidence="2 3">DSM 2261</strain>
    </source>
</reference>
<feature type="compositionally biased region" description="Basic and acidic residues" evidence="1">
    <location>
        <begin position="1"/>
        <end position="16"/>
    </location>
</feature>